<keyword evidence="2" id="KW-1185">Reference proteome</keyword>
<dbReference type="RefSeq" id="XP_038981945.1">
    <property type="nucleotide sequence ID" value="XM_039126017.1"/>
</dbReference>
<name>A0A8B9A5M6_PHODC</name>
<dbReference type="KEGG" id="pda:103697938"/>
<dbReference type="Proteomes" id="UP000228380">
    <property type="component" value="Chromosome 4"/>
</dbReference>
<proteinExistence type="predicted"/>
<dbReference type="AlphaFoldDB" id="A0A8B9A5M6"/>
<reference evidence="2" key="1">
    <citation type="journal article" date="2019" name="Nat. Commun.">
        <title>Genome-wide association mapping of date palm fruit traits.</title>
        <authorList>
            <person name="Hazzouri K.M."/>
            <person name="Gros-Balthazard M."/>
            <person name="Flowers J.M."/>
            <person name="Copetti D."/>
            <person name="Lemansour A."/>
            <person name="Lebrun M."/>
            <person name="Masmoudi K."/>
            <person name="Ferrand S."/>
            <person name="Dhar M.I."/>
            <person name="Fresquez Z.A."/>
            <person name="Rosas U."/>
            <person name="Zhang J."/>
            <person name="Talag J."/>
            <person name="Lee S."/>
            <person name="Kudrna D."/>
            <person name="Powell R.F."/>
            <person name="Leitch I.J."/>
            <person name="Krueger R.R."/>
            <person name="Wing R.A."/>
            <person name="Amiri K.M.A."/>
            <person name="Purugganan M.D."/>
        </authorList>
    </citation>
    <scope>NUCLEOTIDE SEQUENCE [LARGE SCALE GENOMIC DNA]</scope>
    <source>
        <strain evidence="2">cv. Khalas</strain>
    </source>
</reference>
<dbReference type="OrthoDB" id="347018at2759"/>
<accession>A0A8B9A5M6</accession>
<organism evidence="2 3">
    <name type="scientific">Phoenix dactylifera</name>
    <name type="common">Date palm</name>
    <dbReference type="NCBI Taxonomy" id="42345"/>
    <lineage>
        <taxon>Eukaryota</taxon>
        <taxon>Viridiplantae</taxon>
        <taxon>Streptophyta</taxon>
        <taxon>Embryophyta</taxon>
        <taxon>Tracheophyta</taxon>
        <taxon>Spermatophyta</taxon>
        <taxon>Magnoliopsida</taxon>
        <taxon>Liliopsida</taxon>
        <taxon>Arecaceae</taxon>
        <taxon>Coryphoideae</taxon>
        <taxon>Phoeniceae</taxon>
        <taxon>Phoenix</taxon>
    </lineage>
</organism>
<evidence type="ECO:0000256" key="1">
    <source>
        <dbReference type="SAM" id="MobiDB-lite"/>
    </source>
</evidence>
<evidence type="ECO:0000313" key="3">
    <source>
        <dbReference type="RefSeq" id="XP_038981945.1"/>
    </source>
</evidence>
<dbReference type="GeneID" id="103697938"/>
<protein>
    <submittedName>
        <fullName evidence="3">Probable GTP-binding protein OBGC2</fullName>
    </submittedName>
</protein>
<feature type="region of interest" description="Disordered" evidence="1">
    <location>
        <begin position="53"/>
        <end position="74"/>
    </location>
</feature>
<evidence type="ECO:0000313" key="2">
    <source>
        <dbReference type="Proteomes" id="UP000228380"/>
    </source>
</evidence>
<gene>
    <name evidence="3" type="primary">LOC103697938</name>
</gene>
<reference evidence="3" key="2">
    <citation type="submission" date="2025-08" db="UniProtKB">
        <authorList>
            <consortium name="RefSeq"/>
        </authorList>
    </citation>
    <scope>IDENTIFICATION</scope>
    <source>
        <tissue evidence="3">Young leaves</tissue>
    </source>
</reference>
<sequence length="153" mass="17531">MYNPNYIRQPYIVVLNKIDLPEARDKLPSLVQEVPKIGCREAPNLEMRQELSTESKDVHILSSGASKEESKDKGIEDYPRPLAVVGASVLKLIGIDEMLRELRAALRKCQYLEKALQTKKAQENHRLIADTYEQKKPKLPTLLRWMILGRGNH</sequence>